<comment type="similarity">
    <text evidence="2">Belongs to the PGAP2 family.</text>
</comment>
<evidence type="ECO:0000256" key="5">
    <source>
        <dbReference type="ARBA" id="ARBA00022989"/>
    </source>
</evidence>
<proteinExistence type="inferred from homology"/>
<keyword evidence="11" id="KW-1185">Reference proteome</keyword>
<comment type="caution">
    <text evidence="10">The sequence shown here is derived from an EMBL/GenBank/DDBJ whole genome shotgun (WGS) entry which is preliminary data.</text>
</comment>
<keyword evidence="4 8" id="KW-0812">Transmembrane</keyword>
<dbReference type="PANTHER" id="PTHR12892">
    <property type="entry name" value="FGF RECEPTOR ACTIVATING PROTEIN 1"/>
    <property type="match status" value="1"/>
</dbReference>
<accession>A0A0B2VD47</accession>
<name>A0A0B2VD47_TOXCA</name>
<dbReference type="InterPro" id="IPR019402">
    <property type="entry name" value="CWH43_N"/>
</dbReference>
<evidence type="ECO:0000256" key="4">
    <source>
        <dbReference type="ARBA" id="ARBA00022692"/>
    </source>
</evidence>
<dbReference type="GO" id="GO:0005789">
    <property type="term" value="C:endoplasmic reticulum membrane"/>
    <property type="evidence" value="ECO:0007669"/>
    <property type="project" value="TreeGrafter"/>
</dbReference>
<feature type="transmembrane region" description="Helical" evidence="8">
    <location>
        <begin position="16"/>
        <end position="39"/>
    </location>
</feature>
<dbReference type="Pfam" id="PF10277">
    <property type="entry name" value="Frag1"/>
    <property type="match status" value="1"/>
</dbReference>
<dbReference type="Proteomes" id="UP000031036">
    <property type="component" value="Unassembled WGS sequence"/>
</dbReference>
<organism evidence="10 11">
    <name type="scientific">Toxocara canis</name>
    <name type="common">Canine roundworm</name>
    <dbReference type="NCBI Taxonomy" id="6265"/>
    <lineage>
        <taxon>Eukaryota</taxon>
        <taxon>Metazoa</taxon>
        <taxon>Ecdysozoa</taxon>
        <taxon>Nematoda</taxon>
        <taxon>Chromadorea</taxon>
        <taxon>Rhabditida</taxon>
        <taxon>Spirurina</taxon>
        <taxon>Ascaridomorpha</taxon>
        <taxon>Ascaridoidea</taxon>
        <taxon>Toxocaridae</taxon>
        <taxon>Toxocara</taxon>
    </lineage>
</organism>
<feature type="transmembrane region" description="Helical" evidence="8">
    <location>
        <begin position="106"/>
        <end position="132"/>
    </location>
</feature>
<dbReference type="OrthoDB" id="68581at2759"/>
<evidence type="ECO:0000256" key="8">
    <source>
        <dbReference type="SAM" id="Phobius"/>
    </source>
</evidence>
<evidence type="ECO:0000256" key="1">
    <source>
        <dbReference type="ARBA" id="ARBA00004653"/>
    </source>
</evidence>
<protein>
    <submittedName>
        <fullName evidence="10">Post-GPI attachment to proteins factor 2</fullName>
    </submittedName>
</protein>
<comment type="subcellular location">
    <subcellularLocation>
        <location evidence="1">Golgi apparatus membrane</location>
        <topology evidence="1">Multi-pass membrane protein</topology>
    </subcellularLocation>
</comment>
<dbReference type="GO" id="GO:0006506">
    <property type="term" value="P:GPI anchor biosynthetic process"/>
    <property type="evidence" value="ECO:0007669"/>
    <property type="project" value="UniProtKB-KW"/>
</dbReference>
<dbReference type="EMBL" id="JPKZ01001923">
    <property type="protein sequence ID" value="KHN79394.1"/>
    <property type="molecule type" value="Genomic_DNA"/>
</dbReference>
<keyword evidence="5 8" id="KW-1133">Transmembrane helix</keyword>
<evidence type="ECO:0000313" key="10">
    <source>
        <dbReference type="EMBL" id="KHN79394.1"/>
    </source>
</evidence>
<sequence length="248" mass="28143">MAVVGEEELLAIPFRWFVYVVAGLPLLALFACIALSIALHLDEATRTHCEVANWLPSISAAVAAFSPERYIWRVLIALHSAPRYIIAFAFRNLLLTSPLRPLTGQTWFRLVCHLACAINVAENTFLLLLTSVSSTENYLLHKSSFGGFALCAMVYMFITTWLFHYSGRRRTSSLLHMAHVHSCSRSYTQVPHSQLHIAQFKAAVKDIHKYPIHDYIRHMSKAGAEDVNKPQHMEFLQIAVTHLQRTNR</sequence>
<evidence type="ECO:0000256" key="2">
    <source>
        <dbReference type="ARBA" id="ARBA00007414"/>
    </source>
</evidence>
<keyword evidence="3" id="KW-0337">GPI-anchor biosynthesis</keyword>
<evidence type="ECO:0000313" key="11">
    <source>
        <dbReference type="Proteomes" id="UP000031036"/>
    </source>
</evidence>
<gene>
    <name evidence="10" type="primary">tag-189</name>
    <name evidence="10" type="ORF">Tcan_10465</name>
</gene>
<feature type="domain" description="CWH43-like N-terminal" evidence="9">
    <location>
        <begin position="14"/>
        <end position="174"/>
    </location>
</feature>
<evidence type="ECO:0000256" key="7">
    <source>
        <dbReference type="ARBA" id="ARBA00023136"/>
    </source>
</evidence>
<dbReference type="GO" id="GO:0000139">
    <property type="term" value="C:Golgi membrane"/>
    <property type="evidence" value="ECO:0007669"/>
    <property type="project" value="UniProtKB-SubCell"/>
</dbReference>
<feature type="transmembrane region" description="Helical" evidence="8">
    <location>
        <begin position="144"/>
        <end position="163"/>
    </location>
</feature>
<dbReference type="InterPro" id="IPR039545">
    <property type="entry name" value="PGAP2"/>
</dbReference>
<dbReference type="PANTHER" id="PTHR12892:SF11">
    <property type="entry name" value="POST-GPI ATTACHMENT TO PROTEINS FACTOR 2"/>
    <property type="match status" value="1"/>
</dbReference>
<dbReference type="AlphaFoldDB" id="A0A0B2VD47"/>
<evidence type="ECO:0000259" key="9">
    <source>
        <dbReference type="Pfam" id="PF10277"/>
    </source>
</evidence>
<keyword evidence="7 8" id="KW-0472">Membrane</keyword>
<evidence type="ECO:0000256" key="3">
    <source>
        <dbReference type="ARBA" id="ARBA00022502"/>
    </source>
</evidence>
<reference evidence="10 11" key="1">
    <citation type="submission" date="2014-11" db="EMBL/GenBank/DDBJ databases">
        <title>Genetic blueprint of the zoonotic pathogen Toxocara canis.</title>
        <authorList>
            <person name="Zhu X.-Q."/>
            <person name="Korhonen P.K."/>
            <person name="Cai H."/>
            <person name="Young N.D."/>
            <person name="Nejsum P."/>
            <person name="von Samson-Himmelstjerna G."/>
            <person name="Boag P.R."/>
            <person name="Tan P."/>
            <person name="Li Q."/>
            <person name="Min J."/>
            <person name="Yang Y."/>
            <person name="Wang X."/>
            <person name="Fang X."/>
            <person name="Hall R.S."/>
            <person name="Hofmann A."/>
            <person name="Sternberg P.W."/>
            <person name="Jex A.R."/>
            <person name="Gasser R.B."/>
        </authorList>
    </citation>
    <scope>NUCLEOTIDE SEQUENCE [LARGE SCALE GENOMIC DNA]</scope>
    <source>
        <strain evidence="10">PN_DK_2014</strain>
    </source>
</reference>
<dbReference type="STRING" id="6265.A0A0B2VD47"/>
<evidence type="ECO:0000256" key="6">
    <source>
        <dbReference type="ARBA" id="ARBA00023034"/>
    </source>
</evidence>
<keyword evidence="6" id="KW-0333">Golgi apparatus</keyword>